<reference evidence="1 2" key="1">
    <citation type="submission" date="2019-02" db="EMBL/GenBank/DDBJ databases">
        <authorList>
            <person name="Lehtovirta-Morley E L."/>
        </authorList>
    </citation>
    <scope>NUCLEOTIDE SEQUENCE [LARGE SCALE GENOMIC DNA]</scope>
    <source>
        <strain evidence="1">NFRAN1</strain>
    </source>
</reference>
<dbReference type="AlphaFoldDB" id="A0A484I5G1"/>
<gene>
    <name evidence="1" type="ORF">NFRAN_0647</name>
</gene>
<dbReference type="Proteomes" id="UP000294299">
    <property type="component" value="Chromosome NFRAN"/>
</dbReference>
<keyword evidence="2" id="KW-1185">Reference proteome</keyword>
<name>A0A484I5G1_9ARCH</name>
<dbReference type="KEGG" id="nfn:NFRAN_0647"/>
<protein>
    <submittedName>
        <fullName evidence="1">Uncharacterized protein</fullName>
    </submittedName>
</protein>
<organism evidence="1 2">
    <name type="scientific">Candidatus Nitrosocosmicus franklandianus</name>
    <dbReference type="NCBI Taxonomy" id="1798806"/>
    <lineage>
        <taxon>Archaea</taxon>
        <taxon>Nitrososphaerota</taxon>
        <taxon>Nitrososphaeria</taxon>
        <taxon>Nitrososphaerales</taxon>
        <taxon>Nitrososphaeraceae</taxon>
        <taxon>Candidatus Nitrosocosmicus</taxon>
    </lineage>
</organism>
<proteinExistence type="predicted"/>
<sequence>MLESLKIPSIILVEILISMLSNNYRRLLEFNNHDFAIIHCKRIRELDNLIRFVGIANEMGTLLATSYREQLQPLMDEEETRLYVIEAVLGAELREDFQKNMGTLIYSVGKYDKILRSTVPVVSSNGQKFYVLISIDVEADAFNILENKVLRYIKDRKHV</sequence>
<evidence type="ECO:0000313" key="1">
    <source>
        <dbReference type="EMBL" id="VFJ12969.1"/>
    </source>
</evidence>
<dbReference type="EMBL" id="LR216287">
    <property type="protein sequence ID" value="VFJ12969.1"/>
    <property type="molecule type" value="Genomic_DNA"/>
</dbReference>
<evidence type="ECO:0000313" key="2">
    <source>
        <dbReference type="Proteomes" id="UP000294299"/>
    </source>
</evidence>
<accession>A0A484I5G1</accession>